<evidence type="ECO:0000313" key="8">
    <source>
        <dbReference type="Proteomes" id="UP001277761"/>
    </source>
</evidence>
<dbReference type="Proteomes" id="UP001277761">
    <property type="component" value="Unassembled WGS sequence"/>
</dbReference>
<keyword evidence="4 7" id="KW-0808">Transferase</keyword>
<dbReference type="InterPro" id="IPR029044">
    <property type="entry name" value="Nucleotide-diphossugar_trans"/>
</dbReference>
<proteinExistence type="inferred from homology"/>
<evidence type="ECO:0000259" key="6">
    <source>
        <dbReference type="Pfam" id="PF00535"/>
    </source>
</evidence>
<feature type="domain" description="Glycosyltransferase 2-like" evidence="6">
    <location>
        <begin position="5"/>
        <end position="174"/>
    </location>
</feature>
<gene>
    <name evidence="7" type="ORF">SK069_08880</name>
</gene>
<dbReference type="EC" id="2.4.-.-" evidence="7"/>
<evidence type="ECO:0000256" key="2">
    <source>
        <dbReference type="ARBA" id="ARBA00006739"/>
    </source>
</evidence>
<dbReference type="SUPFAM" id="SSF53448">
    <property type="entry name" value="Nucleotide-diphospho-sugar transferases"/>
    <property type="match status" value="1"/>
</dbReference>
<evidence type="ECO:0000313" key="7">
    <source>
        <dbReference type="EMBL" id="MDX8151704.1"/>
    </source>
</evidence>
<comment type="similarity">
    <text evidence="2">Belongs to the glycosyltransferase 2 family.</text>
</comment>
<protein>
    <submittedName>
        <fullName evidence="7">Glycosyltransferase</fullName>
        <ecNumber evidence="7">2.4.-.-</ecNumber>
    </submittedName>
</protein>
<dbReference type="Pfam" id="PF00535">
    <property type="entry name" value="Glycos_transf_2"/>
    <property type="match status" value="1"/>
</dbReference>
<dbReference type="PANTHER" id="PTHR43179:SF12">
    <property type="entry name" value="GALACTOFURANOSYLTRANSFERASE GLFT2"/>
    <property type="match status" value="1"/>
</dbReference>
<reference evidence="7 8" key="1">
    <citation type="submission" date="2023-11" db="EMBL/GenBank/DDBJ databases">
        <authorList>
            <person name="Xu M."/>
            <person name="Jiang T."/>
        </authorList>
    </citation>
    <scope>NUCLEOTIDE SEQUENCE [LARGE SCALE GENOMIC DNA]</scope>
    <source>
        <strain evidence="7 8">SD</strain>
    </source>
</reference>
<dbReference type="EMBL" id="JAXAVX010000003">
    <property type="protein sequence ID" value="MDX8151704.1"/>
    <property type="molecule type" value="Genomic_DNA"/>
</dbReference>
<accession>A0ABU4VIN6</accession>
<evidence type="ECO:0000256" key="1">
    <source>
        <dbReference type="ARBA" id="ARBA00004776"/>
    </source>
</evidence>
<sequence length="336" mass="38108">MSRITILILSVNEAPLLRHSLPAACAQGADEVVVIDNACTDATPELCERYGARRLRLTRRRGYAAAMNAGIAACGGDWLLWCNADCVLADGFLDALRPHLHNPAIGIVVPRLLRATGMTPEKRLEELDAAGMTIDRRRKNSLVGHGEPLDRYPRTGPVFGGDGACVLYRRETLEDCAFGLEVLDEDMLLWATDADLAWRARLFGWDARYEPRAVAWHKRFYSPTNRHRVDRAHRRLQFTNRLLMVVKNETCGGFLRHAPWIVGYEIAAFGWMVLREQFLWRAYVDFLRKLPGARRRRRWVQRRRRELRRARPDAGAPPFGLVPPGPVAPEAPTASR</sequence>
<dbReference type="Gene3D" id="3.90.550.10">
    <property type="entry name" value="Spore Coat Polysaccharide Biosynthesis Protein SpsA, Chain A"/>
    <property type="match status" value="1"/>
</dbReference>
<organism evidence="7 8">
    <name type="scientific">Patulibacter brassicae</name>
    <dbReference type="NCBI Taxonomy" id="1705717"/>
    <lineage>
        <taxon>Bacteria</taxon>
        <taxon>Bacillati</taxon>
        <taxon>Actinomycetota</taxon>
        <taxon>Thermoleophilia</taxon>
        <taxon>Solirubrobacterales</taxon>
        <taxon>Patulibacteraceae</taxon>
        <taxon>Patulibacter</taxon>
    </lineage>
</organism>
<evidence type="ECO:0000256" key="5">
    <source>
        <dbReference type="SAM" id="MobiDB-lite"/>
    </source>
</evidence>
<dbReference type="PANTHER" id="PTHR43179">
    <property type="entry name" value="RHAMNOSYLTRANSFERASE WBBL"/>
    <property type="match status" value="1"/>
</dbReference>
<feature type="compositionally biased region" description="Pro residues" evidence="5">
    <location>
        <begin position="320"/>
        <end position="329"/>
    </location>
</feature>
<evidence type="ECO:0000256" key="4">
    <source>
        <dbReference type="ARBA" id="ARBA00022679"/>
    </source>
</evidence>
<dbReference type="GO" id="GO:0016757">
    <property type="term" value="F:glycosyltransferase activity"/>
    <property type="evidence" value="ECO:0007669"/>
    <property type="project" value="UniProtKB-KW"/>
</dbReference>
<feature type="region of interest" description="Disordered" evidence="5">
    <location>
        <begin position="307"/>
        <end position="336"/>
    </location>
</feature>
<name>A0ABU4VIN6_9ACTN</name>
<keyword evidence="8" id="KW-1185">Reference proteome</keyword>
<evidence type="ECO:0000256" key="3">
    <source>
        <dbReference type="ARBA" id="ARBA00022676"/>
    </source>
</evidence>
<comment type="pathway">
    <text evidence="1">Cell wall biogenesis; cell wall polysaccharide biosynthesis.</text>
</comment>
<dbReference type="RefSeq" id="WP_319953858.1">
    <property type="nucleotide sequence ID" value="NZ_JAXAVX010000003.1"/>
</dbReference>
<keyword evidence="3 7" id="KW-0328">Glycosyltransferase</keyword>
<dbReference type="InterPro" id="IPR001173">
    <property type="entry name" value="Glyco_trans_2-like"/>
</dbReference>
<comment type="caution">
    <text evidence="7">The sequence shown here is derived from an EMBL/GenBank/DDBJ whole genome shotgun (WGS) entry which is preliminary data.</text>
</comment>